<dbReference type="InterPro" id="IPR002912">
    <property type="entry name" value="ACT_dom"/>
</dbReference>
<dbReference type="RefSeq" id="WP_377507557.1">
    <property type="nucleotide sequence ID" value="NZ_JBHSQS010000004.1"/>
</dbReference>
<comment type="caution">
    <text evidence="2">The sequence shown here is derived from an EMBL/GenBank/DDBJ whole genome shotgun (WGS) entry which is preliminary data.</text>
</comment>
<sequence length="235" mass="24058">MLLRVRVTLPDRPGTLGQVARTLGVSGADIVQVVVLERLGGRAVDDFTVVWPGAARVERLLAGLAAIPGVRVDGVWRAIGAPTTTGQDAELLAQVAANPADGLATLVDAVPGLLAADWAVAAVVPVDWAARSGGTGGATVGHASWRAPVPPRLPEVTPLRGRSMTTPDGTHYAVTPFGRAGLVLVVAREHGDETLSAAAFHSTEVDRLTQLVKASAVILGDRLDLVGAPPVVAGP</sequence>
<dbReference type="SUPFAM" id="SSF55021">
    <property type="entry name" value="ACT-like"/>
    <property type="match status" value="1"/>
</dbReference>
<feature type="domain" description="ACT" evidence="1">
    <location>
        <begin position="4"/>
        <end position="77"/>
    </location>
</feature>
<protein>
    <submittedName>
        <fullName evidence="2">Amino acid-binding protein</fullName>
    </submittedName>
</protein>
<dbReference type="InterPro" id="IPR045865">
    <property type="entry name" value="ACT-like_dom_sf"/>
</dbReference>
<accession>A0ABW1H479</accession>
<keyword evidence="3" id="KW-1185">Reference proteome</keyword>
<dbReference type="EMBL" id="JBHSQS010000004">
    <property type="protein sequence ID" value="MFC5923217.1"/>
    <property type="molecule type" value="Genomic_DNA"/>
</dbReference>
<organism evidence="2 3">
    <name type="scientific">Micromonospora vulcania</name>
    <dbReference type="NCBI Taxonomy" id="1441873"/>
    <lineage>
        <taxon>Bacteria</taxon>
        <taxon>Bacillati</taxon>
        <taxon>Actinomycetota</taxon>
        <taxon>Actinomycetes</taxon>
        <taxon>Micromonosporales</taxon>
        <taxon>Micromonosporaceae</taxon>
        <taxon>Micromonospora</taxon>
    </lineage>
</organism>
<name>A0ABW1H479_9ACTN</name>
<evidence type="ECO:0000313" key="3">
    <source>
        <dbReference type="Proteomes" id="UP001596226"/>
    </source>
</evidence>
<reference evidence="3" key="1">
    <citation type="journal article" date="2019" name="Int. J. Syst. Evol. Microbiol.">
        <title>The Global Catalogue of Microorganisms (GCM) 10K type strain sequencing project: providing services to taxonomists for standard genome sequencing and annotation.</title>
        <authorList>
            <consortium name="The Broad Institute Genomics Platform"/>
            <consortium name="The Broad Institute Genome Sequencing Center for Infectious Disease"/>
            <person name="Wu L."/>
            <person name="Ma J."/>
        </authorList>
    </citation>
    <scope>NUCLEOTIDE SEQUENCE [LARGE SCALE GENOMIC DNA]</scope>
    <source>
        <strain evidence="3">CGMCC 4.7144</strain>
    </source>
</reference>
<evidence type="ECO:0000259" key="1">
    <source>
        <dbReference type="PROSITE" id="PS51671"/>
    </source>
</evidence>
<gene>
    <name evidence="2" type="ORF">ACFQGL_07640</name>
</gene>
<dbReference type="Gene3D" id="3.30.70.260">
    <property type="match status" value="1"/>
</dbReference>
<proteinExistence type="predicted"/>
<evidence type="ECO:0000313" key="2">
    <source>
        <dbReference type="EMBL" id="MFC5923217.1"/>
    </source>
</evidence>
<dbReference type="Proteomes" id="UP001596226">
    <property type="component" value="Unassembled WGS sequence"/>
</dbReference>
<dbReference type="PROSITE" id="PS51671">
    <property type="entry name" value="ACT"/>
    <property type="match status" value="1"/>
</dbReference>